<proteinExistence type="inferred from homology"/>
<keyword evidence="4 7" id="KW-0560">Oxidoreductase</keyword>
<dbReference type="InterPro" id="IPR028357">
    <property type="entry name" value="UDPglc_DH_bac"/>
</dbReference>
<dbReference type="STRING" id="763665.A0A2G5BH23"/>
<evidence type="ECO:0000256" key="1">
    <source>
        <dbReference type="ARBA" id="ARBA00004701"/>
    </source>
</evidence>
<feature type="binding site" evidence="10">
    <location>
        <position position="19"/>
    </location>
    <ligand>
        <name>NAD(+)</name>
        <dbReference type="ChEBI" id="CHEBI:57540"/>
    </ligand>
</feature>
<feature type="binding site" evidence="10">
    <location>
        <position position="14"/>
    </location>
    <ligand>
        <name>NAD(+)</name>
        <dbReference type="ChEBI" id="CHEBI:57540"/>
    </ligand>
</feature>
<feature type="binding site" evidence="9">
    <location>
        <position position="196"/>
    </location>
    <ligand>
        <name>substrate</name>
    </ligand>
</feature>
<feature type="binding site" evidence="9">
    <location>
        <position position="315"/>
    </location>
    <ligand>
        <name>substrate</name>
    </ligand>
</feature>
<keyword evidence="5 7" id="KW-0520">NAD</keyword>
<dbReference type="SUPFAM" id="SSF52413">
    <property type="entry name" value="UDP-glucose/GDP-mannose dehydrogenase C-terminal domain"/>
    <property type="match status" value="1"/>
</dbReference>
<evidence type="ECO:0000256" key="6">
    <source>
        <dbReference type="ARBA" id="ARBA00047473"/>
    </source>
</evidence>
<dbReference type="InterPro" id="IPR036220">
    <property type="entry name" value="UDP-Glc/GDP-Man_DH_C_sf"/>
</dbReference>
<dbReference type="InterPro" id="IPR008927">
    <property type="entry name" value="6-PGluconate_DH-like_C_sf"/>
</dbReference>
<feature type="active site" description="Nucleophile" evidence="8">
    <location>
        <position position="252"/>
    </location>
</feature>
<dbReference type="InterPro" id="IPR017476">
    <property type="entry name" value="UDP-Glc/GDP-Man"/>
</dbReference>
<evidence type="ECO:0000256" key="5">
    <source>
        <dbReference type="ARBA" id="ARBA00023027"/>
    </source>
</evidence>
<feature type="binding site" evidence="10">
    <location>
        <position position="109"/>
    </location>
    <ligand>
        <name>NAD(+)</name>
        <dbReference type="ChEBI" id="CHEBI:57540"/>
    </ligand>
</feature>
<dbReference type="AlphaFoldDB" id="A0A2G5BH23"/>
<dbReference type="GO" id="GO:0006024">
    <property type="term" value="P:glycosaminoglycan biosynthetic process"/>
    <property type="evidence" value="ECO:0007669"/>
    <property type="project" value="TreeGrafter"/>
</dbReference>
<dbReference type="GO" id="GO:0051287">
    <property type="term" value="F:NAD binding"/>
    <property type="evidence" value="ECO:0007669"/>
    <property type="project" value="InterPro"/>
</dbReference>
<comment type="catalytic activity">
    <reaction evidence="6 7">
        <text>UDP-alpha-D-glucose + 2 NAD(+) + H2O = UDP-alpha-D-glucuronate + 2 NADH + 3 H(+)</text>
        <dbReference type="Rhea" id="RHEA:23596"/>
        <dbReference type="ChEBI" id="CHEBI:15377"/>
        <dbReference type="ChEBI" id="CHEBI:15378"/>
        <dbReference type="ChEBI" id="CHEBI:57540"/>
        <dbReference type="ChEBI" id="CHEBI:57945"/>
        <dbReference type="ChEBI" id="CHEBI:58052"/>
        <dbReference type="ChEBI" id="CHEBI:58885"/>
        <dbReference type="EC" id="1.1.1.22"/>
    </reaction>
</comment>
<dbReference type="PIRSF" id="PIRSF500134">
    <property type="entry name" value="UDPglc_DH_bac"/>
    <property type="match status" value="1"/>
</dbReference>
<evidence type="ECO:0000256" key="2">
    <source>
        <dbReference type="ARBA" id="ARBA00006601"/>
    </source>
</evidence>
<dbReference type="Proteomes" id="UP000242474">
    <property type="component" value="Unassembled WGS sequence"/>
</dbReference>
<accession>A0A2G5BH23</accession>
<comment type="similarity">
    <text evidence="2 7">Belongs to the UDP-glucose/GDP-mannose dehydrogenase family.</text>
</comment>
<evidence type="ECO:0000256" key="8">
    <source>
        <dbReference type="PIRSR" id="PIRSR500134-1"/>
    </source>
</evidence>
<dbReference type="Pfam" id="PF03721">
    <property type="entry name" value="UDPG_MGDP_dh_N"/>
    <property type="match status" value="1"/>
</dbReference>
<dbReference type="Pfam" id="PF00984">
    <property type="entry name" value="UDPG_MGDP_dh"/>
    <property type="match status" value="1"/>
</dbReference>
<dbReference type="UniPathway" id="UPA00038">
    <property type="reaction ID" value="UER00491"/>
</dbReference>
<feature type="binding site" evidence="10">
    <location>
        <position position="143"/>
    </location>
    <ligand>
        <name>NAD(+)</name>
        <dbReference type="ChEBI" id="CHEBI:57540"/>
    </ligand>
</feature>
<organism evidence="12 13">
    <name type="scientific">Coemansia reversa (strain ATCC 12441 / NRRL 1564)</name>
    <dbReference type="NCBI Taxonomy" id="763665"/>
    <lineage>
        <taxon>Eukaryota</taxon>
        <taxon>Fungi</taxon>
        <taxon>Fungi incertae sedis</taxon>
        <taxon>Zoopagomycota</taxon>
        <taxon>Kickxellomycotina</taxon>
        <taxon>Kickxellomycetes</taxon>
        <taxon>Kickxellales</taxon>
        <taxon>Kickxellaceae</taxon>
        <taxon>Coemansia</taxon>
    </lineage>
</organism>
<dbReference type="SMART" id="SM00984">
    <property type="entry name" value="UDPG_MGDP_dh_C"/>
    <property type="match status" value="1"/>
</dbReference>
<comment type="pathway">
    <text evidence="1">Nucleotide-sugar biosynthesis; UDP-alpha-D-glucuronate biosynthesis; UDP-alpha-D-glucuronate from UDP-alpha-D-glucose: step 1/1.</text>
</comment>
<dbReference type="Gene3D" id="3.40.50.720">
    <property type="entry name" value="NAD(P)-binding Rossmann-like Domain"/>
    <property type="match status" value="2"/>
</dbReference>
<dbReference type="GO" id="GO:0006065">
    <property type="term" value="P:UDP-glucuronate biosynthetic process"/>
    <property type="evidence" value="ECO:0007669"/>
    <property type="project" value="UniProtKB-UniPathway"/>
</dbReference>
<feature type="binding site" evidence="9">
    <location>
        <begin position="140"/>
        <end position="143"/>
    </location>
    <ligand>
        <name>substrate</name>
    </ligand>
</feature>
<dbReference type="InterPro" id="IPR001732">
    <property type="entry name" value="UDP-Glc/GDP-Man_DH_N"/>
</dbReference>
<name>A0A2G5BH23_COERN</name>
<dbReference type="InterPro" id="IPR036291">
    <property type="entry name" value="NAD(P)-bd_dom_sf"/>
</dbReference>
<evidence type="ECO:0000313" key="12">
    <source>
        <dbReference type="EMBL" id="PIA18318.1"/>
    </source>
</evidence>
<dbReference type="FunFam" id="3.40.50.720:FF:000193">
    <property type="entry name" value="UDP-glucose 6-dehydrogenase"/>
    <property type="match status" value="1"/>
</dbReference>
<dbReference type="PANTHER" id="PTHR11374:SF3">
    <property type="entry name" value="UDP-GLUCOSE 6-DEHYDROGENASE"/>
    <property type="match status" value="1"/>
</dbReference>
<gene>
    <name evidence="12" type="ORF">COEREDRAFT_79811</name>
</gene>
<keyword evidence="13" id="KW-1185">Reference proteome</keyword>
<dbReference type="Gene3D" id="1.20.5.100">
    <property type="entry name" value="Cytochrome c1, transmembrane anchor, C-terminal"/>
    <property type="match status" value="1"/>
</dbReference>
<dbReference type="PANTHER" id="PTHR11374">
    <property type="entry name" value="UDP-GLUCOSE DEHYDROGENASE/UDP-MANNAC DEHYDROGENASE"/>
    <property type="match status" value="1"/>
</dbReference>
<evidence type="ECO:0000259" key="11">
    <source>
        <dbReference type="SMART" id="SM00984"/>
    </source>
</evidence>
<dbReference type="PIRSF" id="PIRSF000124">
    <property type="entry name" value="UDPglc_GDPman_dh"/>
    <property type="match status" value="1"/>
</dbReference>
<evidence type="ECO:0000313" key="13">
    <source>
        <dbReference type="Proteomes" id="UP000242474"/>
    </source>
</evidence>
<sequence>MALKCPKVQFTVVDIDSKRIAAWNSDHLPVYEAGLDDIVRARRGINLIFSTEIDNAIYDADIILIAINTPSMEKDNRLGAAADLRGIEQCMRRIAKVARHYKIIVEKSTVPCRTGDLISNILRQNSNPGVNFDVLSNPEFLSEGSAIRDLLYPDRVIIGGLDGTEGAQDVLKSIYSRWVPDDRIITMGLWSSELAKLASNALLAQRVSSINSISAVCEAVGADINEVSRGCGLDARIGSQFLQASVGFGGACFHKDIQSLIWLSESLGLHDVAEYWDQVLKMNESQMSRFVQRVINEVEGGLKDIRIAVLGFAFKSGTGDARNTPASHICNQLLRQGASLFIYDPKVPDEQIRNNLTVELDNRKPQFHICHDAYNAIAGSQVIVILTAWDEFQAVDWSEAHSQMIQPAYIFDGHRLLDASYLKQLGFHYASVGTHSKGRI</sequence>
<dbReference type="EMBL" id="KZ303490">
    <property type="protein sequence ID" value="PIA18318.1"/>
    <property type="molecule type" value="Genomic_DNA"/>
</dbReference>
<feature type="binding site" evidence="10">
    <location>
        <position position="322"/>
    </location>
    <ligand>
        <name>NAD(+)</name>
        <dbReference type="ChEBI" id="CHEBI:57540"/>
    </ligand>
</feature>
<evidence type="ECO:0000256" key="9">
    <source>
        <dbReference type="PIRSR" id="PIRSR500134-2"/>
    </source>
</evidence>
<reference evidence="12 13" key="1">
    <citation type="journal article" date="2015" name="Genome Biol. Evol.">
        <title>Phylogenomic analyses indicate that early fungi evolved digesting cell walls of algal ancestors of land plants.</title>
        <authorList>
            <person name="Chang Y."/>
            <person name="Wang S."/>
            <person name="Sekimoto S."/>
            <person name="Aerts A.L."/>
            <person name="Choi C."/>
            <person name="Clum A."/>
            <person name="LaButti K.M."/>
            <person name="Lindquist E.A."/>
            <person name="Yee Ngan C."/>
            <person name="Ohm R.A."/>
            <person name="Salamov A.A."/>
            <person name="Grigoriev I.V."/>
            <person name="Spatafora J.W."/>
            <person name="Berbee M.L."/>
        </authorList>
    </citation>
    <scope>NUCLEOTIDE SEQUENCE [LARGE SCALE GENOMIC DNA]</scope>
    <source>
        <strain evidence="12 13">NRRL 1564</strain>
    </source>
</reference>
<evidence type="ECO:0000256" key="10">
    <source>
        <dbReference type="PIRSR" id="PIRSR500134-3"/>
    </source>
</evidence>
<dbReference type="NCBIfam" id="TIGR03026">
    <property type="entry name" value="NDP-sugDHase"/>
    <property type="match status" value="1"/>
</dbReference>
<feature type="binding site" evidence="10">
    <location>
        <position position="255"/>
    </location>
    <ligand>
        <name>NAD(+)</name>
        <dbReference type="ChEBI" id="CHEBI:57540"/>
    </ligand>
</feature>
<evidence type="ECO:0000256" key="7">
    <source>
        <dbReference type="PIRNR" id="PIRNR000124"/>
    </source>
</evidence>
<dbReference type="OrthoDB" id="5059218at2759"/>
<dbReference type="Pfam" id="PF03720">
    <property type="entry name" value="UDPG_MGDP_dh_C"/>
    <property type="match status" value="1"/>
</dbReference>
<dbReference type="InterPro" id="IPR014027">
    <property type="entry name" value="UDP-Glc/GDP-Man_DH_C"/>
</dbReference>
<feature type="binding site" evidence="9">
    <location>
        <begin position="241"/>
        <end position="245"/>
    </location>
    <ligand>
        <name>substrate</name>
    </ligand>
</feature>
<dbReference type="InterPro" id="IPR014026">
    <property type="entry name" value="UDP-Glc/GDP-Man_DH_dimer"/>
</dbReference>
<dbReference type="SUPFAM" id="SSF51735">
    <property type="entry name" value="NAD(P)-binding Rossmann-fold domains"/>
    <property type="match status" value="1"/>
</dbReference>
<dbReference type="GO" id="GO:0003979">
    <property type="term" value="F:UDP-glucose 6-dehydrogenase activity"/>
    <property type="evidence" value="ECO:0007669"/>
    <property type="project" value="UniProtKB-EC"/>
</dbReference>
<dbReference type="GO" id="GO:0000271">
    <property type="term" value="P:polysaccharide biosynthetic process"/>
    <property type="evidence" value="ECO:0007669"/>
    <property type="project" value="InterPro"/>
</dbReference>
<dbReference type="EC" id="1.1.1.22" evidence="3 7"/>
<dbReference type="GO" id="GO:0005634">
    <property type="term" value="C:nucleus"/>
    <property type="evidence" value="ECO:0007669"/>
    <property type="project" value="TreeGrafter"/>
</dbReference>
<dbReference type="SUPFAM" id="SSF48179">
    <property type="entry name" value="6-phosphogluconate dehydrogenase C-terminal domain-like"/>
    <property type="match status" value="1"/>
</dbReference>
<dbReference type="FunFam" id="1.20.5.100:FF:000001">
    <property type="entry name" value="UDP-glucose 6-dehydrogenase"/>
    <property type="match status" value="1"/>
</dbReference>
<feature type="binding site" evidence="10">
    <location>
        <position position="69"/>
    </location>
    <ligand>
        <name>NAD(+)</name>
        <dbReference type="ChEBI" id="CHEBI:57540"/>
    </ligand>
</feature>
<feature type="binding site" evidence="9">
    <location>
        <position position="249"/>
    </location>
    <ligand>
        <name>substrate</name>
    </ligand>
</feature>
<evidence type="ECO:0000256" key="3">
    <source>
        <dbReference type="ARBA" id="ARBA00012954"/>
    </source>
</evidence>
<feature type="domain" description="UDP-glucose/GDP-mannose dehydrogenase C-terminal" evidence="11">
    <location>
        <begin position="308"/>
        <end position="419"/>
    </location>
</feature>
<protein>
    <recommendedName>
        <fullName evidence="3 7">UDP-glucose 6-dehydrogenase</fullName>
        <ecNumber evidence="3 7">1.1.1.22</ecNumber>
    </recommendedName>
</protein>
<evidence type="ECO:0000256" key="4">
    <source>
        <dbReference type="ARBA" id="ARBA00023002"/>
    </source>
</evidence>
<dbReference type="InterPro" id="IPR028356">
    <property type="entry name" value="UDPglc_DH_euk"/>
</dbReference>